<evidence type="ECO:0000259" key="1">
    <source>
        <dbReference type="SMART" id="SM00382"/>
    </source>
</evidence>
<dbReference type="GO" id="GO:0005524">
    <property type="term" value="F:ATP binding"/>
    <property type="evidence" value="ECO:0007669"/>
    <property type="project" value="InterPro"/>
</dbReference>
<dbReference type="Gene3D" id="1.25.40.10">
    <property type="entry name" value="Tetratricopeptide repeat domain"/>
    <property type="match status" value="1"/>
</dbReference>
<dbReference type="AlphaFoldDB" id="A0A6N2TZC2"/>
<feature type="domain" description="AAA+ ATPase" evidence="1">
    <location>
        <begin position="30"/>
        <end position="240"/>
    </location>
</feature>
<dbReference type="RefSeq" id="WP_102722730.1">
    <property type="nucleotide sequence ID" value="NZ_CACRSS010000016.1"/>
</dbReference>
<dbReference type="InterPro" id="IPR011990">
    <property type="entry name" value="TPR-like_helical_dom_sf"/>
</dbReference>
<evidence type="ECO:0000313" key="2">
    <source>
        <dbReference type="EMBL" id="VYT09902.1"/>
    </source>
</evidence>
<dbReference type="SMART" id="SM00382">
    <property type="entry name" value="AAA"/>
    <property type="match status" value="1"/>
</dbReference>
<gene>
    <name evidence="2" type="ORF">AMLFYP55_00611</name>
</gene>
<dbReference type="InterPro" id="IPR027417">
    <property type="entry name" value="P-loop_NTPase"/>
</dbReference>
<protein>
    <submittedName>
        <fullName evidence="2">Archaeal ATPase</fullName>
    </submittedName>
</protein>
<dbReference type="InterPro" id="IPR003593">
    <property type="entry name" value="AAA+_ATPase"/>
</dbReference>
<reference evidence="2" key="1">
    <citation type="submission" date="2019-11" db="EMBL/GenBank/DDBJ databases">
        <authorList>
            <person name="Feng L."/>
        </authorList>
    </citation>
    <scope>NUCLEOTIDE SEQUENCE</scope>
    <source>
        <strain evidence="2">AMuciniphilaLFYP55</strain>
    </source>
</reference>
<organism evidence="2">
    <name type="scientific">Akkermansia muciniphila</name>
    <dbReference type="NCBI Taxonomy" id="239935"/>
    <lineage>
        <taxon>Bacteria</taxon>
        <taxon>Pseudomonadati</taxon>
        <taxon>Verrucomicrobiota</taxon>
        <taxon>Verrucomicrobiia</taxon>
        <taxon>Verrucomicrobiales</taxon>
        <taxon>Akkermansiaceae</taxon>
        <taxon>Akkermansia</taxon>
    </lineage>
</organism>
<dbReference type="InterPro" id="IPR019734">
    <property type="entry name" value="TPR_rpt"/>
</dbReference>
<dbReference type="OrthoDB" id="9814448at2"/>
<dbReference type="SUPFAM" id="SSF52540">
    <property type="entry name" value="P-loop containing nucleoside triphosphate hydrolases"/>
    <property type="match status" value="1"/>
</dbReference>
<dbReference type="SMART" id="SM00028">
    <property type="entry name" value="TPR"/>
    <property type="match status" value="3"/>
</dbReference>
<name>A0A6N2TZC2_9BACT</name>
<sequence>MNNTILFDFPFVNRNNERNLIKNYRDASQRGDILWLCGASGCGKTTLLKEVLDNKIDDTFCIYINQDPSDSSGNYIKNLLKVLQKVANIKLRDFIKIHYTSIFKGSKILIIYFFKRKGIDISDFADYLYDQTTYIIDLNQKKQTADKVLDSYIQYIIEHHNKKLIIVLDDISKLDINTQDILINLIQRHVENKHVRFILVTSKEDKGDNDNLEKIIYERIPVNRLELFPFCDITYFYNILNKSFDIKKEDYKFIELIFKICDGNPEKLKEILRYLLNAGAIQYDISDNKAQFEWTSIDTSMLEQFVEFSLESYRLEERIILIILSVFGISIPLPLLCELNSFVIQKLFKWLPANALNPEVTIMKLKEIDLIEINPFNELVSIRHDLISFSINQKIDKKLIEIPKSMWSGTFLHFIKTHNLKNSISIDDYAYLYCLHAYQSSESNWEKINFGFGSYLCRKKKFANAYKFFNQLLSSKSFCSSKQNIIIAHCCYELGYYDQAAQLIDSVDIQEISIENRYFAYYIMAKIYNMVFRKEDALLAINNSISLTEPYSEANISAVNIKHFLLWEMGGQKSRSEAHKIYYKYVNYFRNNDQPCASVAKLYRTCSDYYRGNDVIELLNKATIIARTYDDEYEYACCNNNLGFEYFRQGNITQAIKLFDLAIEILTRIKPHEVSYAQNNRAVIDMLCEDYYVALDKLLSASIINCSPYAGLTIAVNLSICYALLGKKKEAYTQLHLLQENEYFIQNTDPTVIRKCHNAMAFVYDRFSDEEACRYHCCVGLHYSKNTFSIDKISKIASKYLPDVSVLKKSENLYTQYCSSTPYDHWLLTYSHD</sequence>
<dbReference type="InterPro" id="IPR011579">
    <property type="entry name" value="ATPase_dom"/>
</dbReference>
<dbReference type="Gene3D" id="3.40.50.300">
    <property type="entry name" value="P-loop containing nucleotide triphosphate hydrolases"/>
    <property type="match status" value="1"/>
</dbReference>
<dbReference type="EMBL" id="CACRSS010000016">
    <property type="protein sequence ID" value="VYT09902.1"/>
    <property type="molecule type" value="Genomic_DNA"/>
</dbReference>
<proteinExistence type="predicted"/>
<dbReference type="Pfam" id="PF01637">
    <property type="entry name" value="ATPase_2"/>
    <property type="match status" value="1"/>
</dbReference>
<dbReference type="SUPFAM" id="SSF48452">
    <property type="entry name" value="TPR-like"/>
    <property type="match status" value="2"/>
</dbReference>
<accession>A0A6N2TZC2</accession>